<proteinExistence type="predicted"/>
<name>A0A7J7LCM6_9MAGN</name>
<dbReference type="EMBL" id="JACGCM010002375">
    <property type="protein sequence ID" value="KAF6140426.1"/>
    <property type="molecule type" value="Genomic_DNA"/>
</dbReference>
<evidence type="ECO:0000313" key="2">
    <source>
        <dbReference type="Proteomes" id="UP000541444"/>
    </source>
</evidence>
<dbReference type="InterPro" id="IPR008528">
    <property type="entry name" value="unc-13_homologue"/>
</dbReference>
<dbReference type="Proteomes" id="UP000541444">
    <property type="component" value="Unassembled WGS sequence"/>
</dbReference>
<reference evidence="1 2" key="1">
    <citation type="journal article" date="2020" name="IScience">
        <title>Genome Sequencing of the Endangered Kingdonia uniflora (Circaeasteraceae, Ranunculales) Reveals Potential Mechanisms of Evolutionary Specialization.</title>
        <authorList>
            <person name="Sun Y."/>
            <person name="Deng T."/>
            <person name="Zhang A."/>
            <person name="Moore M.J."/>
            <person name="Landis J.B."/>
            <person name="Lin N."/>
            <person name="Zhang H."/>
            <person name="Zhang X."/>
            <person name="Huang J."/>
            <person name="Zhang X."/>
            <person name="Sun H."/>
            <person name="Wang H."/>
        </authorList>
    </citation>
    <scope>NUCLEOTIDE SEQUENCE [LARGE SCALE GENOMIC DNA]</scope>
    <source>
        <strain evidence="1">TB1705</strain>
        <tissue evidence="1">Leaf</tissue>
    </source>
</reference>
<sequence length="503" mass="56071">MEEEENGVELLQRYRRDRRVLLNFILSGSLIKKVVMPPGAVSLEDVDLDQVSIDHVLNCAKKGGMLELSEAIRDYHDSSCFPATSNTGLTDEFFLVTSPESSGSPPKRAPPLIPVYMPSLILPSISRSQSLRSTQLQELSVDDIDDFEDDEDEDEVDSLRVSRRHSSDGIDLALGLPTFVTGITDDDFRETAYEILLASAGAAGGLMVPSKEKKKDKKSRLIRKLARSKSDHIISQSQRAPGLAGLLETMRVQLEISEAMDTRTRQGLLHALVGKSGKRMDTLLVPLELLSCISRTEFSDKKAYMRWQKRQLNMLEEGLINHPVVGFGEPVSKMREFKILLTKIEDSESLSSSGEHQRAECLRILRELAIPLAERPVRGDLTGEVCHWADGYHLNVRIYEKLLISVFDILDEGKLTEELGKSKLCPIRSNPRSGRNLGAPEVNLEDLRNHGNHTLHMLCVDFISSGIIGQSSFLFVANLCALNLRLVVNRIPTIGEASLVEEY</sequence>
<dbReference type="PANTHER" id="PTHR31280:SF2">
    <property type="entry name" value="PROTEIN UNC-13 HOMOLOG"/>
    <property type="match status" value="1"/>
</dbReference>
<dbReference type="PANTHER" id="PTHR31280">
    <property type="entry name" value="PROTEIN UNC-13 HOMOLOG"/>
    <property type="match status" value="1"/>
</dbReference>
<dbReference type="AlphaFoldDB" id="A0A7J7LCM6"/>
<keyword evidence="2" id="KW-1185">Reference proteome</keyword>
<protein>
    <submittedName>
        <fullName evidence="1">Uncharacterized protein</fullName>
    </submittedName>
</protein>
<comment type="caution">
    <text evidence="1">The sequence shown here is derived from an EMBL/GenBank/DDBJ whole genome shotgun (WGS) entry which is preliminary data.</text>
</comment>
<dbReference type="OrthoDB" id="2015333at2759"/>
<evidence type="ECO:0000313" key="1">
    <source>
        <dbReference type="EMBL" id="KAF6140426.1"/>
    </source>
</evidence>
<organism evidence="1 2">
    <name type="scientific">Kingdonia uniflora</name>
    <dbReference type="NCBI Taxonomy" id="39325"/>
    <lineage>
        <taxon>Eukaryota</taxon>
        <taxon>Viridiplantae</taxon>
        <taxon>Streptophyta</taxon>
        <taxon>Embryophyta</taxon>
        <taxon>Tracheophyta</taxon>
        <taxon>Spermatophyta</taxon>
        <taxon>Magnoliopsida</taxon>
        <taxon>Ranunculales</taxon>
        <taxon>Circaeasteraceae</taxon>
        <taxon>Kingdonia</taxon>
    </lineage>
</organism>
<gene>
    <name evidence="1" type="ORF">GIB67_030507</name>
</gene>
<accession>A0A7J7LCM6</accession>